<dbReference type="InterPro" id="IPR017437">
    <property type="entry name" value="ATP-NAD_kinase_PpnK-typ_C"/>
</dbReference>
<comment type="function">
    <text evidence="6">Involved in the regulation of the intracellular balance of NAD and NADP, and is a key enzyme in the biosynthesis of NADP. Catalyzes specifically the phosphorylation on 2'-hydroxyl of the adenosine moiety of NAD to yield NADP.</text>
</comment>
<organism evidence="7 8">
    <name type="scientific">Roseospira goensis</name>
    <dbReference type="NCBI Taxonomy" id="391922"/>
    <lineage>
        <taxon>Bacteria</taxon>
        <taxon>Pseudomonadati</taxon>
        <taxon>Pseudomonadota</taxon>
        <taxon>Alphaproteobacteria</taxon>
        <taxon>Rhodospirillales</taxon>
        <taxon>Rhodospirillaceae</taxon>
        <taxon>Roseospira</taxon>
    </lineage>
</organism>
<dbReference type="Proteomes" id="UP000555728">
    <property type="component" value="Unassembled WGS sequence"/>
</dbReference>
<dbReference type="HAMAP" id="MF_00361">
    <property type="entry name" value="NAD_kinase"/>
    <property type="match status" value="1"/>
</dbReference>
<dbReference type="SUPFAM" id="SSF111331">
    <property type="entry name" value="NAD kinase/diacylglycerol kinase-like"/>
    <property type="match status" value="1"/>
</dbReference>
<dbReference type="PANTHER" id="PTHR20275:SF0">
    <property type="entry name" value="NAD KINASE"/>
    <property type="match status" value="1"/>
</dbReference>
<dbReference type="GO" id="GO:0046872">
    <property type="term" value="F:metal ion binding"/>
    <property type="evidence" value="ECO:0007669"/>
    <property type="project" value="UniProtKB-UniRule"/>
</dbReference>
<comment type="cofactor">
    <cofactor evidence="6">
        <name>a divalent metal cation</name>
        <dbReference type="ChEBI" id="CHEBI:60240"/>
    </cofactor>
</comment>
<comment type="subcellular location">
    <subcellularLocation>
        <location evidence="6">Cytoplasm</location>
    </subcellularLocation>
</comment>
<dbReference type="InterPro" id="IPR002504">
    <property type="entry name" value="NADK"/>
</dbReference>
<dbReference type="GO" id="GO:0051287">
    <property type="term" value="F:NAD binding"/>
    <property type="evidence" value="ECO:0007669"/>
    <property type="project" value="UniProtKB-ARBA"/>
</dbReference>
<dbReference type="EC" id="2.7.1.23" evidence="6"/>
<keyword evidence="4 6" id="KW-0520">NAD</keyword>
<comment type="caution">
    <text evidence="7">The sequence shown here is derived from an EMBL/GenBank/DDBJ whole genome shotgun (WGS) entry which is preliminary data.</text>
</comment>
<keyword evidence="3 6" id="KW-0521">NADP</keyword>
<evidence type="ECO:0000313" key="8">
    <source>
        <dbReference type="Proteomes" id="UP000555728"/>
    </source>
</evidence>
<gene>
    <name evidence="6" type="primary">nadK</name>
    <name evidence="7" type="ORF">GGD88_002290</name>
</gene>
<keyword evidence="8" id="KW-1185">Reference proteome</keyword>
<dbReference type="Pfam" id="PF01513">
    <property type="entry name" value="NAD_kinase"/>
    <property type="match status" value="1"/>
</dbReference>
<evidence type="ECO:0000256" key="6">
    <source>
        <dbReference type="HAMAP-Rule" id="MF_00361"/>
    </source>
</evidence>
<dbReference type="EMBL" id="JACIGI010000018">
    <property type="protein sequence ID" value="MBB4286556.1"/>
    <property type="molecule type" value="Genomic_DNA"/>
</dbReference>
<feature type="binding site" evidence="6">
    <location>
        <begin position="155"/>
        <end position="160"/>
    </location>
    <ligand>
        <name>NAD(+)</name>
        <dbReference type="ChEBI" id="CHEBI:57540"/>
    </ligand>
</feature>
<comment type="caution">
    <text evidence="6">Lacks conserved residue(s) required for the propagation of feature annotation.</text>
</comment>
<feature type="active site" description="Proton acceptor" evidence="6">
    <location>
        <position position="44"/>
    </location>
</feature>
<evidence type="ECO:0000313" key="7">
    <source>
        <dbReference type="EMBL" id="MBB4286556.1"/>
    </source>
</evidence>
<dbReference type="GO" id="GO:0006741">
    <property type="term" value="P:NADP+ biosynthetic process"/>
    <property type="evidence" value="ECO:0007669"/>
    <property type="project" value="UniProtKB-UniRule"/>
</dbReference>
<dbReference type="InterPro" id="IPR017438">
    <property type="entry name" value="ATP-NAD_kinase_N"/>
</dbReference>
<comment type="similarity">
    <text evidence="6">Belongs to the NAD kinase family.</text>
</comment>
<dbReference type="RefSeq" id="WP_184435510.1">
    <property type="nucleotide sequence ID" value="NZ_JACIGI010000018.1"/>
</dbReference>
<sequence length="255" mass="28149">MEFQTLSVVNADTDAARAAGDLLRKRYGHVPPEEADVIVALGGDGFMLETLHHYMARDTPIFGMNQGSIGFLMNQFRIHGLMERLRAAEPVEVHPLSMIARTVTGVTEDALAINEVSMLRETRQAAKLRISVDGRVRLPEMICDGVLVCTAAGSTAYNASAHGPILPMGSNVMAVTPISAFRPRRWRGAILPCTATVVIDVLESDKRPVSAVADYTEVRNVDSVEVRENRDVRLLMLFDPEHNLEERILNEQFTP</sequence>
<name>A0A7W6S0N9_9PROT</name>
<dbReference type="NCBIfam" id="NF003406">
    <property type="entry name" value="PRK04761.1"/>
    <property type="match status" value="1"/>
</dbReference>
<keyword evidence="6" id="KW-0547">Nucleotide-binding</keyword>
<dbReference type="GO" id="GO:0003951">
    <property type="term" value="F:NAD+ kinase activity"/>
    <property type="evidence" value="ECO:0007669"/>
    <property type="project" value="UniProtKB-UniRule"/>
</dbReference>
<dbReference type="PANTHER" id="PTHR20275">
    <property type="entry name" value="NAD KINASE"/>
    <property type="match status" value="1"/>
</dbReference>
<dbReference type="GO" id="GO:0019674">
    <property type="term" value="P:NAD+ metabolic process"/>
    <property type="evidence" value="ECO:0007669"/>
    <property type="project" value="InterPro"/>
</dbReference>
<dbReference type="InterPro" id="IPR016064">
    <property type="entry name" value="NAD/diacylglycerol_kinase_sf"/>
</dbReference>
<evidence type="ECO:0000256" key="4">
    <source>
        <dbReference type="ARBA" id="ARBA00023027"/>
    </source>
</evidence>
<evidence type="ECO:0000256" key="5">
    <source>
        <dbReference type="ARBA" id="ARBA00047925"/>
    </source>
</evidence>
<dbReference type="Gene3D" id="2.60.200.30">
    <property type="entry name" value="Probable inorganic polyphosphate/atp-NAD kinase, domain 2"/>
    <property type="match status" value="1"/>
</dbReference>
<feature type="binding site" evidence="6">
    <location>
        <position position="152"/>
    </location>
    <ligand>
        <name>NAD(+)</name>
        <dbReference type="ChEBI" id="CHEBI:57540"/>
    </ligand>
</feature>
<dbReference type="Pfam" id="PF20143">
    <property type="entry name" value="NAD_kinase_C"/>
    <property type="match status" value="1"/>
</dbReference>
<protein>
    <recommendedName>
        <fullName evidence="6">NAD kinase</fullName>
        <ecNumber evidence="6">2.7.1.23</ecNumber>
    </recommendedName>
    <alternativeName>
        <fullName evidence="6">ATP-dependent NAD kinase</fullName>
    </alternativeName>
</protein>
<evidence type="ECO:0000256" key="1">
    <source>
        <dbReference type="ARBA" id="ARBA00022679"/>
    </source>
</evidence>
<reference evidence="7 8" key="1">
    <citation type="submission" date="2020-08" db="EMBL/GenBank/DDBJ databases">
        <title>Genome sequencing of Purple Non-Sulfur Bacteria from various extreme environments.</title>
        <authorList>
            <person name="Mayer M."/>
        </authorList>
    </citation>
    <scope>NUCLEOTIDE SEQUENCE [LARGE SCALE GENOMIC DNA]</scope>
    <source>
        <strain evidence="7 8">JA135</strain>
    </source>
</reference>
<dbReference type="Gene3D" id="3.40.50.10330">
    <property type="entry name" value="Probable inorganic polyphosphate/atp-NAD kinase, domain 1"/>
    <property type="match status" value="1"/>
</dbReference>
<accession>A0A7W6S0N9</accession>
<feature type="binding site" evidence="6">
    <location>
        <begin position="44"/>
        <end position="45"/>
    </location>
    <ligand>
        <name>NAD(+)</name>
        <dbReference type="ChEBI" id="CHEBI:57540"/>
    </ligand>
</feature>
<feature type="binding site" evidence="6">
    <location>
        <begin position="114"/>
        <end position="115"/>
    </location>
    <ligand>
        <name>NAD(+)</name>
        <dbReference type="ChEBI" id="CHEBI:57540"/>
    </ligand>
</feature>
<evidence type="ECO:0000256" key="2">
    <source>
        <dbReference type="ARBA" id="ARBA00022777"/>
    </source>
</evidence>
<dbReference type="GO" id="GO:0005524">
    <property type="term" value="F:ATP binding"/>
    <property type="evidence" value="ECO:0007669"/>
    <property type="project" value="UniProtKB-KW"/>
</dbReference>
<dbReference type="AlphaFoldDB" id="A0A7W6S0N9"/>
<dbReference type="GO" id="GO:0005737">
    <property type="term" value="C:cytoplasm"/>
    <property type="evidence" value="ECO:0007669"/>
    <property type="project" value="UniProtKB-SubCell"/>
</dbReference>
<keyword evidence="1 6" id="KW-0808">Transferase</keyword>
<feature type="binding site" evidence="6">
    <location>
        <position position="144"/>
    </location>
    <ligand>
        <name>NAD(+)</name>
        <dbReference type="ChEBI" id="CHEBI:57540"/>
    </ligand>
</feature>
<proteinExistence type="inferred from homology"/>
<comment type="catalytic activity">
    <reaction evidence="5 6">
        <text>NAD(+) + ATP = ADP + NADP(+) + H(+)</text>
        <dbReference type="Rhea" id="RHEA:18629"/>
        <dbReference type="ChEBI" id="CHEBI:15378"/>
        <dbReference type="ChEBI" id="CHEBI:30616"/>
        <dbReference type="ChEBI" id="CHEBI:57540"/>
        <dbReference type="ChEBI" id="CHEBI:58349"/>
        <dbReference type="ChEBI" id="CHEBI:456216"/>
        <dbReference type="EC" id="2.7.1.23"/>
    </reaction>
</comment>
<keyword evidence="6" id="KW-0963">Cytoplasm</keyword>
<keyword evidence="2 6" id="KW-0418">Kinase</keyword>
<evidence type="ECO:0000256" key="3">
    <source>
        <dbReference type="ARBA" id="ARBA00022857"/>
    </source>
</evidence>
<keyword evidence="6" id="KW-0067">ATP-binding</keyword>